<accession>A0AAN8XVY5</accession>
<dbReference type="AlphaFoldDB" id="A0AAN8XVY5"/>
<reference evidence="2 3" key="1">
    <citation type="submission" date="2023-11" db="EMBL/GenBank/DDBJ databases">
        <title>Halocaridina rubra genome assembly.</title>
        <authorList>
            <person name="Smith C."/>
        </authorList>
    </citation>
    <scope>NUCLEOTIDE SEQUENCE [LARGE SCALE GENOMIC DNA]</scope>
    <source>
        <strain evidence="2">EP-1</strain>
        <tissue evidence="2">Whole</tissue>
    </source>
</reference>
<dbReference type="InterPro" id="IPR038948">
    <property type="entry name" value="POLR1D-like"/>
</dbReference>
<dbReference type="Proteomes" id="UP001381693">
    <property type="component" value="Unassembled WGS sequence"/>
</dbReference>
<name>A0AAN8XVY5_HALRR</name>
<dbReference type="EMBL" id="JAXCGZ010006113">
    <property type="protein sequence ID" value="KAK7080129.1"/>
    <property type="molecule type" value="Genomic_DNA"/>
</dbReference>
<comment type="caution">
    <text evidence="2">The sequence shown here is derived from an EMBL/GenBank/DDBJ whole genome shotgun (WGS) entry which is preliminary data.</text>
</comment>
<dbReference type="PANTHER" id="PTHR34769:SF1">
    <property type="entry name" value="RNA POLYMERASE I AND III SUBUNIT D"/>
    <property type="match status" value="1"/>
</dbReference>
<proteinExistence type="predicted"/>
<evidence type="ECO:0000313" key="2">
    <source>
        <dbReference type="EMBL" id="KAK7085384.1"/>
    </source>
</evidence>
<evidence type="ECO:0000313" key="3">
    <source>
        <dbReference type="Proteomes" id="UP001381693"/>
    </source>
</evidence>
<protein>
    <submittedName>
        <fullName evidence="2">Uncharacterized protein</fullName>
    </submittedName>
</protein>
<dbReference type="PANTHER" id="PTHR34769">
    <property type="entry name" value="RCG42593, ISOFORM CRA_A"/>
    <property type="match status" value="1"/>
</dbReference>
<evidence type="ECO:0000313" key="1">
    <source>
        <dbReference type="EMBL" id="KAK7080129.1"/>
    </source>
</evidence>
<dbReference type="EMBL" id="JAXCGZ010001068">
    <property type="protein sequence ID" value="KAK7085384.1"/>
    <property type="molecule type" value="Genomic_DNA"/>
</dbReference>
<gene>
    <name evidence="2" type="ORF">SK128_005805</name>
    <name evidence="1" type="ORF">SK128_005809</name>
</gene>
<organism evidence="2 3">
    <name type="scientific">Halocaridina rubra</name>
    <name type="common">Hawaiian red shrimp</name>
    <dbReference type="NCBI Taxonomy" id="373956"/>
    <lineage>
        <taxon>Eukaryota</taxon>
        <taxon>Metazoa</taxon>
        <taxon>Ecdysozoa</taxon>
        <taxon>Arthropoda</taxon>
        <taxon>Crustacea</taxon>
        <taxon>Multicrustacea</taxon>
        <taxon>Malacostraca</taxon>
        <taxon>Eumalacostraca</taxon>
        <taxon>Eucarida</taxon>
        <taxon>Decapoda</taxon>
        <taxon>Pleocyemata</taxon>
        <taxon>Caridea</taxon>
        <taxon>Atyoidea</taxon>
        <taxon>Atyidae</taxon>
        <taxon>Halocaridina</taxon>
    </lineage>
</organism>
<keyword evidence="3" id="KW-1185">Reference proteome</keyword>
<sequence>MVTDDELSKLAEQALLQEAKRGAIRAEISGPSGWLKSKLPSTNKKFLHNTLLGALAANRVKEERAKNQSEIGKRKRELKEKEKNTYKKVYIHASTKPKTAETKKYFKSNVSEPDIIKTESKNQVIWSDSGLEFTNSKKVNKDPDLLMRHSEKGKLKDHNITLPRNITFVSGKNTKRLP</sequence>